<dbReference type="Proteomes" id="UP000663845">
    <property type="component" value="Unassembled WGS sequence"/>
</dbReference>
<name>A0A819FNT5_9BILA</name>
<protein>
    <submittedName>
        <fullName evidence="3">Uncharacterized protein</fullName>
    </submittedName>
</protein>
<feature type="compositionally biased region" description="Low complexity" evidence="1">
    <location>
        <begin position="333"/>
        <end position="358"/>
    </location>
</feature>
<evidence type="ECO:0000313" key="3">
    <source>
        <dbReference type="EMBL" id="CAF3870521.1"/>
    </source>
</evidence>
<dbReference type="GO" id="GO:0006357">
    <property type="term" value="P:regulation of transcription by RNA polymerase II"/>
    <property type="evidence" value="ECO:0007669"/>
    <property type="project" value="TreeGrafter"/>
</dbReference>
<comment type="caution">
    <text evidence="3">The sequence shown here is derived from an EMBL/GenBank/DDBJ whole genome shotgun (WGS) entry which is preliminary data.</text>
</comment>
<dbReference type="EMBL" id="CAJNOG010000495">
    <property type="protein sequence ID" value="CAF1270150.1"/>
    <property type="molecule type" value="Genomic_DNA"/>
</dbReference>
<feature type="region of interest" description="Disordered" evidence="1">
    <location>
        <begin position="202"/>
        <end position="366"/>
    </location>
</feature>
<dbReference type="Proteomes" id="UP000663844">
    <property type="component" value="Unassembled WGS sequence"/>
</dbReference>
<gene>
    <name evidence="2" type="ORF">JYZ213_LOCUS30648</name>
    <name evidence="3" type="ORF">OXD698_LOCUS22325</name>
</gene>
<evidence type="ECO:0000256" key="1">
    <source>
        <dbReference type="SAM" id="MobiDB-lite"/>
    </source>
</evidence>
<dbReference type="InterPro" id="IPR040010">
    <property type="entry name" value="ZN608/ZN609"/>
</dbReference>
<dbReference type="PANTHER" id="PTHR21564:SF5">
    <property type="entry name" value="SCRIBBLER, ISOFORM J"/>
    <property type="match status" value="1"/>
</dbReference>
<feature type="compositionally biased region" description="Polar residues" evidence="1">
    <location>
        <begin position="243"/>
        <end position="258"/>
    </location>
</feature>
<feature type="compositionally biased region" description="Polar residues" evidence="1">
    <location>
        <begin position="138"/>
        <end position="153"/>
    </location>
</feature>
<dbReference type="AlphaFoldDB" id="A0A819FNT5"/>
<proteinExistence type="predicted"/>
<accession>A0A819FNT5</accession>
<evidence type="ECO:0000313" key="2">
    <source>
        <dbReference type="EMBL" id="CAF1270150.1"/>
    </source>
</evidence>
<feature type="compositionally biased region" description="Gly residues" evidence="1">
    <location>
        <begin position="312"/>
        <end position="322"/>
    </location>
</feature>
<organism evidence="3 4">
    <name type="scientific">Adineta steineri</name>
    <dbReference type="NCBI Taxonomy" id="433720"/>
    <lineage>
        <taxon>Eukaryota</taxon>
        <taxon>Metazoa</taxon>
        <taxon>Spiralia</taxon>
        <taxon>Gnathifera</taxon>
        <taxon>Rotifera</taxon>
        <taxon>Eurotatoria</taxon>
        <taxon>Bdelloidea</taxon>
        <taxon>Adinetida</taxon>
        <taxon>Adinetidae</taxon>
        <taxon>Adineta</taxon>
    </lineage>
</organism>
<reference evidence="3" key="1">
    <citation type="submission" date="2021-02" db="EMBL/GenBank/DDBJ databases">
        <authorList>
            <person name="Nowell W R."/>
        </authorList>
    </citation>
    <scope>NUCLEOTIDE SEQUENCE</scope>
</reference>
<feature type="compositionally biased region" description="Basic and acidic residues" evidence="1">
    <location>
        <begin position="204"/>
        <end position="218"/>
    </location>
</feature>
<evidence type="ECO:0000313" key="4">
    <source>
        <dbReference type="Proteomes" id="UP000663844"/>
    </source>
</evidence>
<dbReference type="GO" id="GO:0005634">
    <property type="term" value="C:nucleus"/>
    <property type="evidence" value="ECO:0007669"/>
    <property type="project" value="TreeGrafter"/>
</dbReference>
<dbReference type="PANTHER" id="PTHR21564">
    <property type="entry name" value="BRAKELESS PROTEIN"/>
    <property type="match status" value="1"/>
</dbReference>
<dbReference type="EMBL" id="CAJOAZ010001897">
    <property type="protein sequence ID" value="CAF3870521.1"/>
    <property type="molecule type" value="Genomic_DNA"/>
</dbReference>
<sequence>MLNSPLLQTDSDKRLRSSIARNHKTDLLIVPTTEKLDDINNNHYDEHENNSIIDSNKTDVVLNDNENDSTLLTTTTTTTVEVKVKTTKTSSRKRKLNAINDMNSDNINKQLPVTKKKKNQRMAKTDDKTSNNNKKSNFKTIDQSSITDESSFGSCEPGTSVVLQGIVWNETDKGVLVVNITWRGKTYVGALLNTTEQNWAPPRYKSEVRSTKQNHNRDQQLTSIPSSHDSTERILRNGKRRGSSTTVTPNSATKNNSFKIPDTPPLPSKNDETSSIIEKFITPSSININDEDETNSLNEEKRNTTISNDSTLGGGGGSGGSGSVDDEIGDNYSSRSISPTTSGTSTSSSSPPLLSTNTENQSLTIPVDLSNSKTTINVEQKMNDTLIPYHFTNDMVNPSSYFSSLHGSTNPFTLPSFNKLPSQSSTMSPSSSYLPIPSQLYFNSLTLPHYSSVSSLSKSSH</sequence>
<feature type="compositionally biased region" description="Polar residues" evidence="1">
    <location>
        <begin position="219"/>
        <end position="228"/>
    </location>
</feature>
<feature type="region of interest" description="Disordered" evidence="1">
    <location>
        <begin position="115"/>
        <end position="155"/>
    </location>
</feature>